<accession>A0AAV0YJY8</accession>
<gene>
    <name evidence="1" type="ORF">VFH_I250000</name>
</gene>
<evidence type="ECO:0000313" key="2">
    <source>
        <dbReference type="Proteomes" id="UP001157006"/>
    </source>
</evidence>
<sequence>MCYANLFNVNIISVTVYEHRFNSGMPQSVHAKISLRLACQKCIQQYSFDHVALRVEMMSSVETFDDIRKFIFHFEEVWSKDLRCEELIWQNWNGIFTSSSPSDIPKACAIVANKLSEEHKIWCDAMFSKGEMKKVLSHMYPTKALGPNGLPALFF</sequence>
<evidence type="ECO:0000313" key="1">
    <source>
        <dbReference type="EMBL" id="CAI8586346.1"/>
    </source>
</evidence>
<proteinExistence type="predicted"/>
<protein>
    <submittedName>
        <fullName evidence="1">Uncharacterized protein</fullName>
    </submittedName>
</protein>
<dbReference type="AlphaFoldDB" id="A0AAV0YJY8"/>
<organism evidence="1 2">
    <name type="scientific">Vicia faba</name>
    <name type="common">Broad bean</name>
    <name type="synonym">Faba vulgaris</name>
    <dbReference type="NCBI Taxonomy" id="3906"/>
    <lineage>
        <taxon>Eukaryota</taxon>
        <taxon>Viridiplantae</taxon>
        <taxon>Streptophyta</taxon>
        <taxon>Embryophyta</taxon>
        <taxon>Tracheophyta</taxon>
        <taxon>Spermatophyta</taxon>
        <taxon>Magnoliopsida</taxon>
        <taxon>eudicotyledons</taxon>
        <taxon>Gunneridae</taxon>
        <taxon>Pentapetalae</taxon>
        <taxon>rosids</taxon>
        <taxon>fabids</taxon>
        <taxon>Fabales</taxon>
        <taxon>Fabaceae</taxon>
        <taxon>Papilionoideae</taxon>
        <taxon>50 kb inversion clade</taxon>
        <taxon>NPAAA clade</taxon>
        <taxon>Hologalegina</taxon>
        <taxon>IRL clade</taxon>
        <taxon>Fabeae</taxon>
        <taxon>Vicia</taxon>
    </lineage>
</organism>
<keyword evidence="2" id="KW-1185">Reference proteome</keyword>
<dbReference type="EMBL" id="OX451736">
    <property type="protein sequence ID" value="CAI8586346.1"/>
    <property type="molecule type" value="Genomic_DNA"/>
</dbReference>
<reference evidence="1 2" key="1">
    <citation type="submission" date="2023-01" db="EMBL/GenBank/DDBJ databases">
        <authorList>
            <person name="Kreplak J."/>
        </authorList>
    </citation>
    <scope>NUCLEOTIDE SEQUENCE [LARGE SCALE GENOMIC DNA]</scope>
</reference>
<dbReference type="Proteomes" id="UP001157006">
    <property type="component" value="Chromosome 1L"/>
</dbReference>
<name>A0AAV0YJY8_VICFA</name>